<reference evidence="2" key="1">
    <citation type="submission" date="2019-04" db="EMBL/GenBank/DDBJ databases">
        <title>Sequencing of skin fungus with MAO and IRED activity.</title>
        <authorList>
            <person name="Marsaioli A.J."/>
            <person name="Bonatto J.M.C."/>
            <person name="Reis Junior O."/>
        </authorList>
    </citation>
    <scope>NUCLEOTIDE SEQUENCE</scope>
    <source>
        <strain evidence="2">30M1</strain>
    </source>
</reference>
<comment type="caution">
    <text evidence="2">The sequence shown here is derived from an EMBL/GenBank/DDBJ whole genome shotgun (WGS) entry which is preliminary data.</text>
</comment>
<accession>A0A9P4TM67</accession>
<evidence type="ECO:0000259" key="1">
    <source>
        <dbReference type="PROSITE" id="PS50181"/>
    </source>
</evidence>
<feature type="domain" description="F-box" evidence="1">
    <location>
        <begin position="1"/>
        <end position="50"/>
    </location>
</feature>
<dbReference type="PROSITE" id="PS50181">
    <property type="entry name" value="FBOX"/>
    <property type="match status" value="1"/>
</dbReference>
<dbReference type="OrthoDB" id="3140657at2759"/>
<name>A0A9P4TM67_CURKU</name>
<dbReference type="EMBL" id="SWKU01000003">
    <property type="protein sequence ID" value="KAF3008567.1"/>
    <property type="molecule type" value="Genomic_DNA"/>
</dbReference>
<dbReference type="PANTHER" id="PTHR42057">
    <property type="entry name" value="F-BOX DOMAIN PROTEIN (AFU_ORTHOLOGUE AFUA_4G00200)"/>
    <property type="match status" value="1"/>
</dbReference>
<evidence type="ECO:0000313" key="3">
    <source>
        <dbReference type="Proteomes" id="UP000801428"/>
    </source>
</evidence>
<dbReference type="AlphaFoldDB" id="A0A9P4TM67"/>
<dbReference type="Proteomes" id="UP000801428">
    <property type="component" value="Unassembled WGS sequence"/>
</dbReference>
<sequence>MTSIFSLPVEVLQHCVGYLDTAALKETRLTSRTFRDVATKSLFDVATIRVTKGNAETFTALIKEDEFRPCIRTLYLDACKPGEKLDRDGCYAGYADRRSPWLQKAVAALDSTKLPKLKKLLLDNAHACSDGLCTSINKAVTSLLASASIDIDTVTIKHLQDSCEPDCRDIKQFPDTLKKLHLLITLWRDQGGSEYDDELECRHDFFNISLNSAWLYPLQSQLTHLTLHCDEYWGLWPKWQPGQLHFPHLKFLAFGNWTIAFDWQIDFITSHGETLEQLIFTCCPILHAVDMTPKQLNNTYRVHLGTQRGRGVTHVTFPDLRWHNVLPDFKRKLPKLRHFSMARGPKEIHYWNQVNLSCDEAFDDRYTQVPCIDVWRYAIFDLKVAEHVDITTDLGKNVMKMELKPRNPYTRYTGSGWLERADEETRKKVQYPDCLEEDQEALDELLAACKSRC</sequence>
<dbReference type="Pfam" id="PF00646">
    <property type="entry name" value="F-box"/>
    <property type="match status" value="1"/>
</dbReference>
<dbReference type="InterPro" id="IPR001810">
    <property type="entry name" value="F-box_dom"/>
</dbReference>
<evidence type="ECO:0000313" key="2">
    <source>
        <dbReference type="EMBL" id="KAF3008567.1"/>
    </source>
</evidence>
<gene>
    <name evidence="2" type="ORF">E8E13_007216</name>
</gene>
<proteinExistence type="predicted"/>
<keyword evidence="3" id="KW-1185">Reference proteome</keyword>
<dbReference type="SUPFAM" id="SSF81383">
    <property type="entry name" value="F-box domain"/>
    <property type="match status" value="1"/>
</dbReference>
<protein>
    <recommendedName>
        <fullName evidence="1">F-box domain-containing protein</fullName>
    </recommendedName>
</protein>
<dbReference type="PANTHER" id="PTHR42057:SF2">
    <property type="entry name" value="F-BOX DOMAIN PROTEIN (AFU_ORTHOLOGUE AFUA_4G00200)-RELATED"/>
    <property type="match status" value="1"/>
</dbReference>
<organism evidence="2 3">
    <name type="scientific">Curvularia kusanoi</name>
    <name type="common">Cochliobolus kusanoi</name>
    <dbReference type="NCBI Taxonomy" id="90978"/>
    <lineage>
        <taxon>Eukaryota</taxon>
        <taxon>Fungi</taxon>
        <taxon>Dikarya</taxon>
        <taxon>Ascomycota</taxon>
        <taxon>Pezizomycotina</taxon>
        <taxon>Dothideomycetes</taxon>
        <taxon>Pleosporomycetidae</taxon>
        <taxon>Pleosporales</taxon>
        <taxon>Pleosporineae</taxon>
        <taxon>Pleosporaceae</taxon>
        <taxon>Curvularia</taxon>
    </lineage>
</organism>
<dbReference type="InterPro" id="IPR036047">
    <property type="entry name" value="F-box-like_dom_sf"/>
</dbReference>